<keyword evidence="1" id="KW-0732">Signal</keyword>
<dbReference type="Gene3D" id="1.10.260.160">
    <property type="match status" value="1"/>
</dbReference>
<evidence type="ECO:0000313" key="3">
    <source>
        <dbReference type="Proteomes" id="UP000009047"/>
    </source>
</evidence>
<keyword evidence="3" id="KW-1185">Reference proteome</keyword>
<proteinExistence type="predicted"/>
<gene>
    <name evidence="2" type="ordered locus">Deba_1192</name>
</gene>
<accession>E1QFV0</accession>
<dbReference type="PANTHER" id="PTHR34853">
    <property type="match status" value="1"/>
</dbReference>
<reference evidence="2 3" key="1">
    <citation type="journal article" date="2010" name="Stand. Genomic Sci.">
        <title>Complete genome sequence of Desulfarculus baarsii type strain (2st14).</title>
        <authorList>
            <person name="Sun H."/>
            <person name="Spring S."/>
            <person name="Lapidus A."/>
            <person name="Davenport K."/>
            <person name="Del Rio T.G."/>
            <person name="Tice H."/>
            <person name="Nolan M."/>
            <person name="Copeland A."/>
            <person name="Cheng J.F."/>
            <person name="Lucas S."/>
            <person name="Tapia R."/>
            <person name="Goodwin L."/>
            <person name="Pitluck S."/>
            <person name="Ivanova N."/>
            <person name="Pagani I."/>
            <person name="Mavromatis K."/>
            <person name="Ovchinnikova G."/>
            <person name="Pati A."/>
            <person name="Chen A."/>
            <person name="Palaniappan K."/>
            <person name="Hauser L."/>
            <person name="Chang Y.J."/>
            <person name="Jeffries C.D."/>
            <person name="Detter J.C."/>
            <person name="Han C."/>
            <person name="Rohde M."/>
            <person name="Brambilla E."/>
            <person name="Goker M."/>
            <person name="Woyke T."/>
            <person name="Bristow J."/>
            <person name="Eisen J.A."/>
            <person name="Markowitz V."/>
            <person name="Hugenholtz P."/>
            <person name="Kyrpides N.C."/>
            <person name="Klenk H.P."/>
            <person name="Land M."/>
        </authorList>
    </citation>
    <scope>NUCLEOTIDE SEQUENCE [LARGE SCALE GENOMIC DNA]</scope>
    <source>
        <strain evidence="3">ATCC 33931 / DSM 2075 / LMG 7858 / VKM B-1802 / 2st14</strain>
    </source>
</reference>
<dbReference type="KEGG" id="dbr:Deba_1192"/>
<dbReference type="GO" id="GO:0016042">
    <property type="term" value="P:lipid catabolic process"/>
    <property type="evidence" value="ECO:0007669"/>
    <property type="project" value="InterPro"/>
</dbReference>
<evidence type="ECO:0000256" key="1">
    <source>
        <dbReference type="SAM" id="SignalP"/>
    </source>
</evidence>
<dbReference type="AlphaFoldDB" id="E1QFV0"/>
<dbReference type="Proteomes" id="UP000009047">
    <property type="component" value="Chromosome"/>
</dbReference>
<dbReference type="PANTHER" id="PTHR34853:SF1">
    <property type="entry name" value="LIPASE 5"/>
    <property type="match status" value="1"/>
</dbReference>
<name>E1QFV0_DESB2</name>
<dbReference type="InterPro" id="IPR029058">
    <property type="entry name" value="AB_hydrolase_fold"/>
</dbReference>
<dbReference type="OrthoDB" id="9798122at2"/>
<dbReference type="ESTHER" id="desb2-e1qfv0">
    <property type="family name" value="Fungal-Bact_LIP"/>
</dbReference>
<dbReference type="STRING" id="644282.Deba_1192"/>
<organism evidence="2 3">
    <name type="scientific">Desulfarculus baarsii (strain ATCC 33931 / DSM 2075 / LMG 7858 / VKM B-1802 / 2st14)</name>
    <dbReference type="NCBI Taxonomy" id="644282"/>
    <lineage>
        <taxon>Bacteria</taxon>
        <taxon>Pseudomonadati</taxon>
        <taxon>Thermodesulfobacteriota</taxon>
        <taxon>Desulfarculia</taxon>
        <taxon>Desulfarculales</taxon>
        <taxon>Desulfarculaceae</taxon>
        <taxon>Desulfarculus</taxon>
    </lineage>
</organism>
<dbReference type="PIRSF" id="PIRSF029171">
    <property type="entry name" value="Esterase_LipA"/>
    <property type="match status" value="1"/>
</dbReference>
<dbReference type="InterPro" id="IPR005152">
    <property type="entry name" value="Lipase_secreted"/>
</dbReference>
<dbReference type="eggNOG" id="COG1506">
    <property type="taxonomic scope" value="Bacteria"/>
</dbReference>
<dbReference type="GO" id="GO:0004806">
    <property type="term" value="F:triacylglycerol lipase activity"/>
    <property type="evidence" value="ECO:0007669"/>
    <property type="project" value="InterPro"/>
</dbReference>
<dbReference type="Gene3D" id="3.40.50.1820">
    <property type="entry name" value="alpha/beta hydrolase"/>
    <property type="match status" value="1"/>
</dbReference>
<feature type="chain" id="PRO_5003150139" evidence="1">
    <location>
        <begin position="23"/>
        <end position="408"/>
    </location>
</feature>
<feature type="signal peptide" evidence="1">
    <location>
        <begin position="1"/>
        <end position="22"/>
    </location>
</feature>
<sequence>MKKTFAIVLLACLALLRAVALAADLPVASAGLVRSESMGVYDVERLNKILTEELGQFTTTKNTVVMPPARNAVKLYRIVYRTVTPEQGNRPVLASGLLAVPVVGQKKLPVVSYQHGTVFSKNEVPSHPEQSMETRLMIAQFAGNGYVVIGADYIGKGLSPEPDSYMVRESTAQACLDMLLAARQAMAGLGLEAAELFLSGWSQGAWSTMVFRNKLESLGVAVRAAATASTPSDLYLVVARWINNPSPLDADWLVGAVALLINSYENYYGLPGLSQAAIKEPYRQTARDFYENKIDWATAEKALPAKVAQLLDDDFAKASSLVANRFFRLLGDNQAYRWRYLTPTRYYYGKSDEVLPPYVATAPVEFQKTLGGAPALAVCAGDAADHRGTFVFGVADQKAWFDQLRQAK</sequence>
<dbReference type="EMBL" id="CP002085">
    <property type="protein sequence ID" value="ADK84560.1"/>
    <property type="molecule type" value="Genomic_DNA"/>
</dbReference>
<protein>
    <submittedName>
        <fullName evidence="2">Uncharacterized protein</fullName>
    </submittedName>
</protein>
<evidence type="ECO:0000313" key="2">
    <source>
        <dbReference type="EMBL" id="ADK84560.1"/>
    </source>
</evidence>
<dbReference type="SUPFAM" id="SSF53474">
    <property type="entry name" value="alpha/beta-Hydrolases"/>
    <property type="match status" value="1"/>
</dbReference>
<dbReference type="HOGENOM" id="CLU_675479_0_0_7"/>